<dbReference type="PANTHER" id="PTHR24305">
    <property type="entry name" value="CYTOCHROME P450"/>
    <property type="match status" value="1"/>
</dbReference>
<evidence type="ECO:0000256" key="2">
    <source>
        <dbReference type="ARBA" id="ARBA00010617"/>
    </source>
</evidence>
<dbReference type="PRINTS" id="PR00385">
    <property type="entry name" value="P450"/>
</dbReference>
<dbReference type="SUPFAM" id="SSF48264">
    <property type="entry name" value="Cytochrome P450"/>
    <property type="match status" value="1"/>
</dbReference>
<dbReference type="Proteomes" id="UP000766486">
    <property type="component" value="Unassembled WGS sequence"/>
</dbReference>
<keyword evidence="4 8" id="KW-0479">Metal-binding</keyword>
<dbReference type="PRINTS" id="PR00463">
    <property type="entry name" value="EP450I"/>
</dbReference>
<comment type="cofactor">
    <cofactor evidence="1">
        <name>heme</name>
        <dbReference type="ChEBI" id="CHEBI:30413"/>
    </cofactor>
</comment>
<keyword evidence="6 8" id="KW-0408">Iron</keyword>
<keyword evidence="9" id="KW-0472">Membrane</keyword>
<dbReference type="EMBL" id="CABFNS010000851">
    <property type="protein sequence ID" value="VUC32789.1"/>
    <property type="molecule type" value="Genomic_DNA"/>
</dbReference>
<dbReference type="PROSITE" id="PS00086">
    <property type="entry name" value="CYTOCHROME_P450"/>
    <property type="match status" value="1"/>
</dbReference>
<evidence type="ECO:0000313" key="10">
    <source>
        <dbReference type="EMBL" id="VUC32789.1"/>
    </source>
</evidence>
<dbReference type="InterPro" id="IPR050121">
    <property type="entry name" value="Cytochrome_P450_monoxygenase"/>
</dbReference>
<accession>A0ABY6UNL1</accession>
<gene>
    <name evidence="10" type="ORF">CLO192961_LOCUS329036</name>
</gene>
<keyword evidence="9" id="KW-1133">Transmembrane helix</keyword>
<dbReference type="Pfam" id="PF00067">
    <property type="entry name" value="p450"/>
    <property type="match status" value="1"/>
</dbReference>
<evidence type="ECO:0000256" key="6">
    <source>
        <dbReference type="ARBA" id="ARBA00023004"/>
    </source>
</evidence>
<evidence type="ECO:0000256" key="4">
    <source>
        <dbReference type="ARBA" id="ARBA00022723"/>
    </source>
</evidence>
<keyword evidence="9" id="KW-0812">Transmembrane</keyword>
<evidence type="ECO:0000256" key="5">
    <source>
        <dbReference type="ARBA" id="ARBA00023002"/>
    </source>
</evidence>
<comment type="caution">
    <text evidence="10">The sequence shown here is derived from an EMBL/GenBank/DDBJ whole genome shotgun (WGS) entry which is preliminary data.</text>
</comment>
<feature type="transmembrane region" description="Helical" evidence="9">
    <location>
        <begin position="6"/>
        <end position="25"/>
    </location>
</feature>
<protein>
    <recommendedName>
        <fullName evidence="12">Cytochrome P450</fullName>
    </recommendedName>
</protein>
<dbReference type="CDD" id="cd11062">
    <property type="entry name" value="CYP58-like"/>
    <property type="match status" value="1"/>
</dbReference>
<sequence length="516" mass="58791">MPSVGLFAGLFVLYWVWTAIYRLYLSPLAKIPGPKIAALTTWYCAYHDIIRGGQYVWVVEEMHRKYGPIVRTMPGVVHVNDPAFIEKLYTLAPNVRRERGWPVLNMFGNDKAMLPTRDHDLHRRRRAVISRYFSQQNVRRLVPFINDTLGDLLERFDKWAEASDIIQISMPYRAATKDVIQSYAFGEGEKCLSMPDCNAGFFAIIETNRLVHISIHLPAMMAVVNNLPANVAKLLIPTVGSFIQFLEGLAVTIEGIRNSKEDPERRTIFHEILHSDIAEQEKSTSRMVDEAMVLAIAGADTTAATLEVLTYHVLSDKEIFKRLRAELDQAIPDPTQFPDPVKLDNLPFLNALIEETLRLYPSATHRQDRLAPDEDLVYEYPDGRSVTIPRGTVVGMSALLVNRSPMWYENPDEFRPDRYLENPKSFKRMLTFSKGARQCLGINLAYQELQTFTAGIFRKYGPYDPELKEQSGPTLELYQTTLEDVKTHADYVTPGLRPGSKGVQVRIRRNWPSCAL</sequence>
<dbReference type="InterPro" id="IPR002401">
    <property type="entry name" value="Cyt_P450_E_grp-I"/>
</dbReference>
<evidence type="ECO:0000256" key="9">
    <source>
        <dbReference type="SAM" id="Phobius"/>
    </source>
</evidence>
<evidence type="ECO:0000313" key="11">
    <source>
        <dbReference type="Proteomes" id="UP000766486"/>
    </source>
</evidence>
<comment type="similarity">
    <text evidence="2 8">Belongs to the cytochrome P450 family.</text>
</comment>
<dbReference type="Gene3D" id="1.10.630.10">
    <property type="entry name" value="Cytochrome P450"/>
    <property type="match status" value="1"/>
</dbReference>
<evidence type="ECO:0000256" key="8">
    <source>
        <dbReference type="RuleBase" id="RU000461"/>
    </source>
</evidence>
<dbReference type="PANTHER" id="PTHR24305:SF157">
    <property type="entry name" value="N-ACETYLTRYPTOPHAN 6-HYDROXYLASE IVOC-RELATED"/>
    <property type="match status" value="1"/>
</dbReference>
<evidence type="ECO:0000256" key="1">
    <source>
        <dbReference type="ARBA" id="ARBA00001971"/>
    </source>
</evidence>
<evidence type="ECO:0000256" key="7">
    <source>
        <dbReference type="ARBA" id="ARBA00023033"/>
    </source>
</evidence>
<dbReference type="InterPro" id="IPR036396">
    <property type="entry name" value="Cyt_P450_sf"/>
</dbReference>
<proteinExistence type="inferred from homology"/>
<keyword evidence="11" id="KW-1185">Reference proteome</keyword>
<keyword evidence="5 8" id="KW-0560">Oxidoreductase</keyword>
<organism evidence="10 11">
    <name type="scientific">Bionectria ochroleuca</name>
    <name type="common">Gliocladium roseum</name>
    <dbReference type="NCBI Taxonomy" id="29856"/>
    <lineage>
        <taxon>Eukaryota</taxon>
        <taxon>Fungi</taxon>
        <taxon>Dikarya</taxon>
        <taxon>Ascomycota</taxon>
        <taxon>Pezizomycotina</taxon>
        <taxon>Sordariomycetes</taxon>
        <taxon>Hypocreomycetidae</taxon>
        <taxon>Hypocreales</taxon>
        <taxon>Bionectriaceae</taxon>
        <taxon>Clonostachys</taxon>
    </lineage>
</organism>
<reference evidence="10 11" key="1">
    <citation type="submission" date="2019-06" db="EMBL/GenBank/DDBJ databases">
        <authorList>
            <person name="Broberg M."/>
        </authorList>
    </citation>
    <scope>NUCLEOTIDE SEQUENCE [LARGE SCALE GENOMIC DNA]</scope>
</reference>
<evidence type="ECO:0000256" key="3">
    <source>
        <dbReference type="ARBA" id="ARBA00022617"/>
    </source>
</evidence>
<keyword evidence="7 8" id="KW-0503">Monooxygenase</keyword>
<dbReference type="InterPro" id="IPR017972">
    <property type="entry name" value="Cyt_P450_CS"/>
</dbReference>
<name>A0ABY6UNL1_BIOOC</name>
<dbReference type="InterPro" id="IPR001128">
    <property type="entry name" value="Cyt_P450"/>
</dbReference>
<evidence type="ECO:0008006" key="12">
    <source>
        <dbReference type="Google" id="ProtNLM"/>
    </source>
</evidence>
<keyword evidence="3 8" id="KW-0349">Heme</keyword>